<keyword evidence="2" id="KW-1185">Reference proteome</keyword>
<dbReference type="AlphaFoldDB" id="A0AAD8Y7E2"/>
<name>A0AAD8Y7E2_9STRA</name>
<comment type="caution">
    <text evidence="1">The sequence shown here is derived from an EMBL/GenBank/DDBJ whole genome shotgun (WGS) entry which is preliminary data.</text>
</comment>
<gene>
    <name evidence="1" type="ORF">QTG54_008119</name>
</gene>
<reference evidence="1" key="1">
    <citation type="submission" date="2023-06" db="EMBL/GenBank/DDBJ databases">
        <title>Survivors Of The Sea: Transcriptome response of Skeletonema marinoi to long-term dormancy.</title>
        <authorList>
            <person name="Pinder M.I.M."/>
            <person name="Kourtchenko O."/>
            <person name="Robertson E.K."/>
            <person name="Larsson T."/>
            <person name="Maumus F."/>
            <person name="Osuna-Cruz C.M."/>
            <person name="Vancaester E."/>
            <person name="Stenow R."/>
            <person name="Vandepoele K."/>
            <person name="Ploug H."/>
            <person name="Bruchert V."/>
            <person name="Godhe A."/>
            <person name="Topel M."/>
        </authorList>
    </citation>
    <scope>NUCLEOTIDE SEQUENCE</scope>
    <source>
        <strain evidence="1">R05AC</strain>
    </source>
</reference>
<protein>
    <recommendedName>
        <fullName evidence="3">Ankyrin repeat protein</fullName>
    </recommendedName>
</protein>
<sequence>MSPELLLQQQKEELKRYFGNDIYSGFTIEGLQEFTKKYPADVFKEAALDSKLLHLILGTLYIECHLDLVKYVVDMAPTAVSTVVPGGHVSDRFEGEILPLHLACDNKDCPDSVIKFLIEKYPSAAGHSINRPRGGCWFPLHYYLMRAVETFATHGYDEGTDEHYEECPEYPEQQLDYDIVEMLVRAYPEALTSGSPMNILCQGCAVSLELAHLLTDKEQKCFKVDESEVEFPMRCLLGNEDVDSFPTDVFRYFMECSPSSLRRQKPVDVDYDEDDDFGSGTMSTDTLLHVACSNPEISVEAIQIIVNECPYMVREEYAEDGFLPILNICCNKDLDDESSIEILKILVNEFPESVRTNVGVTNSLPDWCSRERGEND</sequence>
<organism evidence="1 2">
    <name type="scientific">Skeletonema marinoi</name>
    <dbReference type="NCBI Taxonomy" id="267567"/>
    <lineage>
        <taxon>Eukaryota</taxon>
        <taxon>Sar</taxon>
        <taxon>Stramenopiles</taxon>
        <taxon>Ochrophyta</taxon>
        <taxon>Bacillariophyta</taxon>
        <taxon>Coscinodiscophyceae</taxon>
        <taxon>Thalassiosirophycidae</taxon>
        <taxon>Thalassiosirales</taxon>
        <taxon>Skeletonemataceae</taxon>
        <taxon>Skeletonema</taxon>
        <taxon>Skeletonema marinoi-dohrnii complex</taxon>
    </lineage>
</organism>
<accession>A0AAD8Y7E2</accession>
<evidence type="ECO:0008006" key="3">
    <source>
        <dbReference type="Google" id="ProtNLM"/>
    </source>
</evidence>
<dbReference type="Proteomes" id="UP001224775">
    <property type="component" value="Unassembled WGS sequence"/>
</dbReference>
<evidence type="ECO:0000313" key="2">
    <source>
        <dbReference type="Proteomes" id="UP001224775"/>
    </source>
</evidence>
<evidence type="ECO:0000313" key="1">
    <source>
        <dbReference type="EMBL" id="KAK1740867.1"/>
    </source>
</evidence>
<proteinExistence type="predicted"/>
<dbReference type="EMBL" id="JATAAI010000014">
    <property type="protein sequence ID" value="KAK1740867.1"/>
    <property type="molecule type" value="Genomic_DNA"/>
</dbReference>
<feature type="non-terminal residue" evidence="1">
    <location>
        <position position="376"/>
    </location>
</feature>